<dbReference type="SUPFAM" id="SSF48239">
    <property type="entry name" value="Terpenoid cyclases/Protein prenyltransferases"/>
    <property type="match status" value="1"/>
</dbReference>
<dbReference type="Proteomes" id="UP000245207">
    <property type="component" value="Unassembled WGS sequence"/>
</dbReference>
<dbReference type="EMBL" id="PKPP01010531">
    <property type="protein sequence ID" value="PWA45920.1"/>
    <property type="molecule type" value="Genomic_DNA"/>
</dbReference>
<reference evidence="3 4" key="1">
    <citation type="journal article" date="2018" name="Mol. Plant">
        <title>The genome of Artemisia annua provides insight into the evolution of Asteraceae family and artemisinin biosynthesis.</title>
        <authorList>
            <person name="Shen Q."/>
            <person name="Zhang L."/>
            <person name="Liao Z."/>
            <person name="Wang S."/>
            <person name="Yan T."/>
            <person name="Shi P."/>
            <person name="Liu M."/>
            <person name="Fu X."/>
            <person name="Pan Q."/>
            <person name="Wang Y."/>
            <person name="Lv Z."/>
            <person name="Lu X."/>
            <person name="Zhang F."/>
            <person name="Jiang W."/>
            <person name="Ma Y."/>
            <person name="Chen M."/>
            <person name="Hao X."/>
            <person name="Li L."/>
            <person name="Tang Y."/>
            <person name="Lv G."/>
            <person name="Zhou Y."/>
            <person name="Sun X."/>
            <person name="Brodelius P.E."/>
            <person name="Rose J.K.C."/>
            <person name="Tang K."/>
        </authorList>
    </citation>
    <scope>NUCLEOTIDE SEQUENCE [LARGE SCALE GENOMIC DNA]</scope>
    <source>
        <strain evidence="4">cv. Huhao1</strain>
        <tissue evidence="3">Leaf</tissue>
    </source>
</reference>
<dbReference type="InterPro" id="IPR008930">
    <property type="entry name" value="Terpenoid_cyclase/PrenylTrfase"/>
</dbReference>
<dbReference type="AlphaFoldDB" id="A0A2U1LA87"/>
<dbReference type="GO" id="GO:0016114">
    <property type="term" value="P:terpenoid biosynthetic process"/>
    <property type="evidence" value="ECO:0007669"/>
    <property type="project" value="InterPro"/>
</dbReference>
<evidence type="ECO:0000256" key="1">
    <source>
        <dbReference type="ARBA" id="ARBA00022842"/>
    </source>
</evidence>
<evidence type="ECO:0000313" key="4">
    <source>
        <dbReference type="Proteomes" id="UP000245207"/>
    </source>
</evidence>
<proteinExistence type="predicted"/>
<name>A0A2U1LA87_ARTAN</name>
<dbReference type="InterPro" id="IPR050148">
    <property type="entry name" value="Terpene_synthase-like"/>
</dbReference>
<dbReference type="GO" id="GO:0010333">
    <property type="term" value="F:terpene synthase activity"/>
    <property type="evidence" value="ECO:0007669"/>
    <property type="project" value="InterPro"/>
</dbReference>
<gene>
    <name evidence="3" type="ORF">CTI12_AA513520</name>
</gene>
<organism evidence="3 4">
    <name type="scientific">Artemisia annua</name>
    <name type="common">Sweet wormwood</name>
    <dbReference type="NCBI Taxonomy" id="35608"/>
    <lineage>
        <taxon>Eukaryota</taxon>
        <taxon>Viridiplantae</taxon>
        <taxon>Streptophyta</taxon>
        <taxon>Embryophyta</taxon>
        <taxon>Tracheophyta</taxon>
        <taxon>Spermatophyta</taxon>
        <taxon>Magnoliopsida</taxon>
        <taxon>eudicotyledons</taxon>
        <taxon>Gunneridae</taxon>
        <taxon>Pentapetalae</taxon>
        <taxon>asterids</taxon>
        <taxon>campanulids</taxon>
        <taxon>Asterales</taxon>
        <taxon>Asteraceae</taxon>
        <taxon>Asteroideae</taxon>
        <taxon>Anthemideae</taxon>
        <taxon>Artemisiinae</taxon>
        <taxon>Artemisia</taxon>
    </lineage>
</organism>
<sequence>MDLMCALVSPFLLSNSSLVRKNIIFNRNITKIVTCDSSPQSQLMNPVTRRLASYPPSLWPYERIQAINSKYTGEKYATKLETLQEEVRKMIYKVNEKAKNPLNTLNLVDDLQRLGIWYHFMDDISNVLDNVYNKFYKSPGKWNTLDLNLKALGFRLLRHNRYHITQGLKYIKVAFYLVALIHNLEVSDMLKCFV</sequence>
<dbReference type="PANTHER" id="PTHR31225:SF9">
    <property type="entry name" value="TERPENE SYNTHASE 10"/>
    <property type="match status" value="1"/>
</dbReference>
<keyword evidence="4" id="KW-1185">Reference proteome</keyword>
<dbReference type="InterPro" id="IPR036965">
    <property type="entry name" value="Terpene_synth_N_sf"/>
</dbReference>
<comment type="caution">
    <text evidence="3">The sequence shown here is derived from an EMBL/GenBank/DDBJ whole genome shotgun (WGS) entry which is preliminary data.</text>
</comment>
<dbReference type="InterPro" id="IPR001906">
    <property type="entry name" value="Terpene_synth_N"/>
</dbReference>
<dbReference type="Gene3D" id="1.50.10.130">
    <property type="entry name" value="Terpene synthase, N-terminal domain"/>
    <property type="match status" value="1"/>
</dbReference>
<feature type="domain" description="Terpene synthase N-terminal" evidence="2">
    <location>
        <begin position="65"/>
        <end position="166"/>
    </location>
</feature>
<dbReference type="OrthoDB" id="1936865at2759"/>
<dbReference type="Pfam" id="PF01397">
    <property type="entry name" value="Terpene_synth"/>
    <property type="match status" value="1"/>
</dbReference>
<dbReference type="PANTHER" id="PTHR31225">
    <property type="entry name" value="OS04G0344100 PROTEIN-RELATED"/>
    <property type="match status" value="1"/>
</dbReference>
<protein>
    <submittedName>
        <fullName evidence="3">Camphene synthase</fullName>
    </submittedName>
</protein>
<evidence type="ECO:0000259" key="2">
    <source>
        <dbReference type="Pfam" id="PF01397"/>
    </source>
</evidence>
<accession>A0A2U1LA87</accession>
<dbReference type="STRING" id="35608.A0A2U1LA87"/>
<evidence type="ECO:0000313" key="3">
    <source>
        <dbReference type="EMBL" id="PWA45920.1"/>
    </source>
</evidence>
<keyword evidence="1" id="KW-0460">Magnesium</keyword>